<dbReference type="OrthoDB" id="260519at2759"/>
<dbReference type="PROSITE" id="PS50255">
    <property type="entry name" value="CYTOCHROME_B5_2"/>
    <property type="match status" value="1"/>
</dbReference>
<dbReference type="InterPro" id="IPR050668">
    <property type="entry name" value="Cytochrome_b5"/>
</dbReference>
<evidence type="ECO:0000256" key="2">
    <source>
        <dbReference type="ARBA" id="ARBA00022723"/>
    </source>
</evidence>
<dbReference type="STRING" id="695850.A0A067CMY0"/>
<evidence type="ECO:0000256" key="1">
    <source>
        <dbReference type="ARBA" id="ARBA00022617"/>
    </source>
</evidence>
<dbReference type="KEGG" id="spar:SPRG_07169"/>
<dbReference type="OMA" id="DETEFTM"/>
<dbReference type="GO" id="GO:0020037">
    <property type="term" value="F:heme binding"/>
    <property type="evidence" value="ECO:0007669"/>
    <property type="project" value="TreeGrafter"/>
</dbReference>
<evidence type="ECO:0000256" key="4">
    <source>
        <dbReference type="ARBA" id="ARBA00038168"/>
    </source>
</evidence>
<dbReference type="GO" id="GO:0046872">
    <property type="term" value="F:metal ion binding"/>
    <property type="evidence" value="ECO:0007669"/>
    <property type="project" value="UniProtKB-KW"/>
</dbReference>
<name>A0A067CMY0_SAPPC</name>
<dbReference type="SMART" id="SM01117">
    <property type="entry name" value="Cyt-b5"/>
    <property type="match status" value="1"/>
</dbReference>
<evidence type="ECO:0000313" key="6">
    <source>
        <dbReference type="EMBL" id="KDO27896.1"/>
    </source>
</evidence>
<dbReference type="Pfam" id="PF00173">
    <property type="entry name" value="Cyt-b5"/>
    <property type="match status" value="1"/>
</dbReference>
<dbReference type="Proteomes" id="UP000030745">
    <property type="component" value="Unassembled WGS sequence"/>
</dbReference>
<dbReference type="GO" id="GO:0016020">
    <property type="term" value="C:membrane"/>
    <property type="evidence" value="ECO:0007669"/>
    <property type="project" value="TreeGrafter"/>
</dbReference>
<keyword evidence="2" id="KW-0479">Metal-binding</keyword>
<dbReference type="GeneID" id="24129467"/>
<keyword evidence="1" id="KW-0349">Heme</keyword>
<dbReference type="PANTHER" id="PTHR19359">
    <property type="entry name" value="CYTOCHROME B5"/>
    <property type="match status" value="1"/>
</dbReference>
<dbReference type="VEuPathDB" id="FungiDB:SPRG_07169"/>
<evidence type="ECO:0000256" key="3">
    <source>
        <dbReference type="ARBA" id="ARBA00023004"/>
    </source>
</evidence>
<protein>
    <recommendedName>
        <fullName evidence="5">Cytochrome b5 heme-binding domain-containing protein</fullName>
    </recommendedName>
</protein>
<gene>
    <name evidence="6" type="ORF">SPRG_07169</name>
</gene>
<comment type="similarity">
    <text evidence="4">Belongs to the cytochrome b5 family.</text>
</comment>
<dbReference type="SUPFAM" id="SSF55856">
    <property type="entry name" value="Cytochrome b5-like heme/steroid binding domain"/>
    <property type="match status" value="1"/>
</dbReference>
<dbReference type="InterPro" id="IPR036400">
    <property type="entry name" value="Cyt_B5-like_heme/steroid_sf"/>
</dbReference>
<feature type="domain" description="Cytochrome b5 heme-binding" evidence="5">
    <location>
        <begin position="345"/>
        <end position="422"/>
    </location>
</feature>
<accession>A0A067CMY0</accession>
<dbReference type="AlphaFoldDB" id="A0A067CMY0"/>
<keyword evidence="7" id="KW-1185">Reference proteome</keyword>
<sequence length="467" mass="52160">MPWAANNNQAGELRLPSHAAFLKSQGAPAPSQTFRAQLYRHDTPFAVYLHPSHAPAEANDVLFVHPRTHAQFVAQARFLADVPTDAIWCSDEQLINFELCDDQIDTWRWYNASKDPVAASISLEIRPLYKASSPETIDVAAVIDAFLSAGAGKIVTENERVVLMLGDKNASYFLRVLDMDADDPDETEFSMPNVFRAKVSTVTNVLLAKENPADDSYALINDVRTSHVAPITAKGEVVDVWTSDDEMFPVKKKLLWPCIKLTSAVMAGFGVHKDKESVIHVDVDCCTFDRVLLYLEHSVLYPDEPFQFDPNVTDSLLQAAISIGCQGLEDLCRMRQGEFSSRVRKQAIPYSLVVEKNAGNDTWLIMDGMVLDITRWLPEHPGGSHLIPAEALNIDCVGMFEIYHASKAAFRYLKQFYIGELDKKERAGVPSGHSNPRIPLPSQGFLDLLAQYTKWRIEPEAIVHISF</sequence>
<organism evidence="6 7">
    <name type="scientific">Saprolegnia parasitica (strain CBS 223.65)</name>
    <dbReference type="NCBI Taxonomy" id="695850"/>
    <lineage>
        <taxon>Eukaryota</taxon>
        <taxon>Sar</taxon>
        <taxon>Stramenopiles</taxon>
        <taxon>Oomycota</taxon>
        <taxon>Saprolegniomycetes</taxon>
        <taxon>Saprolegniales</taxon>
        <taxon>Saprolegniaceae</taxon>
        <taxon>Saprolegnia</taxon>
    </lineage>
</organism>
<dbReference type="RefSeq" id="XP_012201353.1">
    <property type="nucleotide sequence ID" value="XM_012345963.1"/>
</dbReference>
<dbReference type="PANTHER" id="PTHR19359:SF95">
    <property type="entry name" value="CYTOCHROME B5 TYPE B"/>
    <property type="match status" value="1"/>
</dbReference>
<keyword evidence="3" id="KW-0408">Iron</keyword>
<proteinExistence type="inferred from homology"/>
<dbReference type="Gene3D" id="3.10.120.10">
    <property type="entry name" value="Cytochrome b5-like heme/steroid binding domain"/>
    <property type="match status" value="1"/>
</dbReference>
<evidence type="ECO:0000259" key="5">
    <source>
        <dbReference type="PROSITE" id="PS50255"/>
    </source>
</evidence>
<reference evidence="6 7" key="1">
    <citation type="journal article" date="2013" name="PLoS Genet.">
        <title>Distinctive expansion of potential virulence genes in the genome of the oomycete fish pathogen Saprolegnia parasitica.</title>
        <authorList>
            <person name="Jiang R.H."/>
            <person name="de Bruijn I."/>
            <person name="Haas B.J."/>
            <person name="Belmonte R."/>
            <person name="Lobach L."/>
            <person name="Christie J."/>
            <person name="van den Ackerveken G."/>
            <person name="Bottin A."/>
            <person name="Bulone V."/>
            <person name="Diaz-Moreno S.M."/>
            <person name="Dumas B."/>
            <person name="Fan L."/>
            <person name="Gaulin E."/>
            <person name="Govers F."/>
            <person name="Grenville-Briggs L.J."/>
            <person name="Horner N.R."/>
            <person name="Levin J.Z."/>
            <person name="Mammella M."/>
            <person name="Meijer H.J."/>
            <person name="Morris P."/>
            <person name="Nusbaum C."/>
            <person name="Oome S."/>
            <person name="Phillips A.J."/>
            <person name="van Rooyen D."/>
            <person name="Rzeszutek E."/>
            <person name="Saraiva M."/>
            <person name="Secombes C.J."/>
            <person name="Seidl M.F."/>
            <person name="Snel B."/>
            <person name="Stassen J.H."/>
            <person name="Sykes S."/>
            <person name="Tripathy S."/>
            <person name="van den Berg H."/>
            <person name="Vega-Arreguin J.C."/>
            <person name="Wawra S."/>
            <person name="Young S.K."/>
            <person name="Zeng Q."/>
            <person name="Dieguez-Uribeondo J."/>
            <person name="Russ C."/>
            <person name="Tyler B.M."/>
            <person name="van West P."/>
        </authorList>
    </citation>
    <scope>NUCLEOTIDE SEQUENCE [LARGE SCALE GENOMIC DNA]</scope>
    <source>
        <strain evidence="6 7">CBS 223.65</strain>
    </source>
</reference>
<dbReference type="InterPro" id="IPR001199">
    <property type="entry name" value="Cyt_B5-like_heme/steroid-bd"/>
</dbReference>
<evidence type="ECO:0000313" key="7">
    <source>
        <dbReference type="Proteomes" id="UP000030745"/>
    </source>
</evidence>
<dbReference type="EMBL" id="KK583214">
    <property type="protein sequence ID" value="KDO27896.1"/>
    <property type="molecule type" value="Genomic_DNA"/>
</dbReference>